<reference evidence="3 4" key="1">
    <citation type="journal article" date="2020" name="ISME J.">
        <title>Uncovering the hidden diversity of litter-decomposition mechanisms in mushroom-forming fungi.</title>
        <authorList>
            <person name="Floudas D."/>
            <person name="Bentzer J."/>
            <person name="Ahren D."/>
            <person name="Johansson T."/>
            <person name="Persson P."/>
            <person name="Tunlid A."/>
        </authorList>
    </citation>
    <scope>NUCLEOTIDE SEQUENCE [LARGE SCALE GENOMIC DNA]</scope>
    <source>
        <strain evidence="3 4">CBS 146.42</strain>
    </source>
</reference>
<feature type="transmembrane region" description="Helical" evidence="2">
    <location>
        <begin position="197"/>
        <end position="222"/>
    </location>
</feature>
<accession>A0A8H5GEF5</accession>
<gene>
    <name evidence="3" type="ORF">D9756_000051</name>
</gene>
<keyword evidence="4" id="KW-1185">Reference proteome</keyword>
<dbReference type="AlphaFoldDB" id="A0A8H5GEF5"/>
<feature type="compositionally biased region" description="Polar residues" evidence="1">
    <location>
        <begin position="280"/>
        <end position="295"/>
    </location>
</feature>
<feature type="transmembrane region" description="Helical" evidence="2">
    <location>
        <begin position="16"/>
        <end position="35"/>
    </location>
</feature>
<proteinExistence type="predicted"/>
<feature type="transmembrane region" description="Helical" evidence="2">
    <location>
        <begin position="87"/>
        <end position="106"/>
    </location>
</feature>
<evidence type="ECO:0000256" key="1">
    <source>
        <dbReference type="SAM" id="MobiDB-lite"/>
    </source>
</evidence>
<sequence length="348" mass="37402">MNRDSLSSRHLQHSPLFLIHSVPFVMRILPLFYLLTQLVLSARSRQNVTVDDTSSSIQYTGQWSNSTSSDLDYGGTHAYTTSTTSEAFFNFTGVAIYFMSPLWPYAVSTALTLDSRPTIIVDLSDQNSAATEGGGPETVRSGVVWSAENLPNSNHTLRISVGRGQQNAIVDGLIYTTLAPGESSDSSSGNSDDGHRVIIIVLATLVGVLALLLLCLLLWLCLRRRGSETSRARRASTRSSTKWGADARDDTSVAERDPIDSPRSPPPPAPHALVPPSRPDSNYQPGETAWSTSSVGGPGVQNMTGIGASARNSHAISYHHGASQGDLADAYDAAPYTHSNRNTSYPNI</sequence>
<feature type="region of interest" description="Disordered" evidence="1">
    <location>
        <begin position="230"/>
        <end position="306"/>
    </location>
</feature>
<evidence type="ECO:0000313" key="4">
    <source>
        <dbReference type="Proteomes" id="UP000559027"/>
    </source>
</evidence>
<protein>
    <recommendedName>
        <fullName evidence="5">Transmembrane protein</fullName>
    </recommendedName>
</protein>
<evidence type="ECO:0008006" key="5">
    <source>
        <dbReference type="Google" id="ProtNLM"/>
    </source>
</evidence>
<organism evidence="3 4">
    <name type="scientific">Leucocoprinus leucothites</name>
    <dbReference type="NCBI Taxonomy" id="201217"/>
    <lineage>
        <taxon>Eukaryota</taxon>
        <taxon>Fungi</taxon>
        <taxon>Dikarya</taxon>
        <taxon>Basidiomycota</taxon>
        <taxon>Agaricomycotina</taxon>
        <taxon>Agaricomycetes</taxon>
        <taxon>Agaricomycetidae</taxon>
        <taxon>Agaricales</taxon>
        <taxon>Agaricineae</taxon>
        <taxon>Agaricaceae</taxon>
        <taxon>Leucocoprinus</taxon>
    </lineage>
</organism>
<keyword evidence="2" id="KW-1133">Transmembrane helix</keyword>
<comment type="caution">
    <text evidence="3">The sequence shown here is derived from an EMBL/GenBank/DDBJ whole genome shotgun (WGS) entry which is preliminary data.</text>
</comment>
<dbReference type="EMBL" id="JAACJO010000001">
    <property type="protein sequence ID" value="KAF5363281.1"/>
    <property type="molecule type" value="Genomic_DNA"/>
</dbReference>
<dbReference type="OrthoDB" id="3234968at2759"/>
<evidence type="ECO:0000256" key="2">
    <source>
        <dbReference type="SAM" id="Phobius"/>
    </source>
</evidence>
<feature type="compositionally biased region" description="Basic and acidic residues" evidence="1">
    <location>
        <begin position="245"/>
        <end position="260"/>
    </location>
</feature>
<name>A0A8H5GEF5_9AGAR</name>
<keyword evidence="2" id="KW-0472">Membrane</keyword>
<keyword evidence="2" id="KW-0812">Transmembrane</keyword>
<dbReference type="Gene3D" id="2.60.120.260">
    <property type="entry name" value="Galactose-binding domain-like"/>
    <property type="match status" value="1"/>
</dbReference>
<dbReference type="Proteomes" id="UP000559027">
    <property type="component" value="Unassembled WGS sequence"/>
</dbReference>
<evidence type="ECO:0000313" key="3">
    <source>
        <dbReference type="EMBL" id="KAF5363281.1"/>
    </source>
</evidence>